<reference evidence="2" key="1">
    <citation type="submission" date="2021-02" db="EMBL/GenBank/DDBJ databases">
        <title>Fulvivirga sp. S481 isolated from sea water.</title>
        <authorList>
            <person name="Bae S.S."/>
            <person name="Baek K."/>
        </authorList>
    </citation>
    <scope>NUCLEOTIDE SEQUENCE</scope>
    <source>
        <strain evidence="2">S481</strain>
    </source>
</reference>
<evidence type="ECO:0000313" key="3">
    <source>
        <dbReference type="Proteomes" id="UP000662783"/>
    </source>
</evidence>
<accession>A0A975A1Q1</accession>
<dbReference type="EMBL" id="CP070608">
    <property type="protein sequence ID" value="QSE98664.1"/>
    <property type="molecule type" value="Genomic_DNA"/>
</dbReference>
<dbReference type="SUPFAM" id="SSF159888">
    <property type="entry name" value="YdhG-like"/>
    <property type="match status" value="1"/>
</dbReference>
<organism evidence="2 3">
    <name type="scientific">Fulvivirga lutea</name>
    <dbReference type="NCBI Taxonomy" id="2810512"/>
    <lineage>
        <taxon>Bacteria</taxon>
        <taxon>Pseudomonadati</taxon>
        <taxon>Bacteroidota</taxon>
        <taxon>Cytophagia</taxon>
        <taxon>Cytophagales</taxon>
        <taxon>Fulvivirgaceae</taxon>
        <taxon>Fulvivirga</taxon>
    </lineage>
</organism>
<dbReference type="AlphaFoldDB" id="A0A975A1Q1"/>
<dbReference type="Proteomes" id="UP000662783">
    <property type="component" value="Chromosome"/>
</dbReference>
<name>A0A975A1Q1_9BACT</name>
<protein>
    <submittedName>
        <fullName evidence="2">DUF1801 domain-containing protein</fullName>
    </submittedName>
</protein>
<feature type="domain" description="YdhG-like" evidence="1">
    <location>
        <begin position="28"/>
        <end position="122"/>
    </location>
</feature>
<evidence type="ECO:0000313" key="2">
    <source>
        <dbReference type="EMBL" id="QSE98664.1"/>
    </source>
</evidence>
<proteinExistence type="predicted"/>
<gene>
    <name evidence="2" type="ORF">JR347_06180</name>
</gene>
<dbReference type="RefSeq" id="WP_205723178.1">
    <property type="nucleotide sequence ID" value="NZ_CP070608.1"/>
</dbReference>
<sequence>MRSSRPIHPNFQYWLDMKEQYLIELFCDLRQFILSVYPDSNEILYHTHALATVFSISEKMSDAFCVVPVYTNHLNLGFNKGTVLNDCDNLLVGIGKLMRHVPIQKPEDYRNAQIKMLLQDAINFTISDTEEPITTRGKTVSKIKIE</sequence>
<dbReference type="InterPro" id="IPR014922">
    <property type="entry name" value="YdhG-like"/>
</dbReference>
<evidence type="ECO:0000259" key="1">
    <source>
        <dbReference type="Pfam" id="PF08818"/>
    </source>
</evidence>
<keyword evidence="3" id="KW-1185">Reference proteome</keyword>
<dbReference type="Pfam" id="PF08818">
    <property type="entry name" value="DUF1801"/>
    <property type="match status" value="1"/>
</dbReference>
<dbReference type="KEGG" id="fuv:JR347_06180"/>